<dbReference type="InterPro" id="IPR050505">
    <property type="entry name" value="WDR55/POC1"/>
</dbReference>
<proteinExistence type="predicted"/>
<dbReference type="OrthoDB" id="10251741at2759"/>
<dbReference type="HOGENOM" id="CLU_000288_6_19_1"/>
<evidence type="ECO:0000313" key="4">
    <source>
        <dbReference type="EMBL" id="KIL56980.1"/>
    </source>
</evidence>
<dbReference type="STRING" id="946122.A0A0C2S2V2"/>
<dbReference type="EMBL" id="KN818389">
    <property type="protein sequence ID" value="KIL56980.1"/>
    <property type="molecule type" value="Genomic_DNA"/>
</dbReference>
<evidence type="ECO:0000256" key="2">
    <source>
        <dbReference type="ARBA" id="ARBA00022737"/>
    </source>
</evidence>
<organism evidence="4 5">
    <name type="scientific">Amanita muscaria (strain Koide BX008)</name>
    <dbReference type="NCBI Taxonomy" id="946122"/>
    <lineage>
        <taxon>Eukaryota</taxon>
        <taxon>Fungi</taxon>
        <taxon>Dikarya</taxon>
        <taxon>Basidiomycota</taxon>
        <taxon>Agaricomycotina</taxon>
        <taxon>Agaricomycetes</taxon>
        <taxon>Agaricomycetidae</taxon>
        <taxon>Agaricales</taxon>
        <taxon>Pluteineae</taxon>
        <taxon>Amanitaceae</taxon>
        <taxon>Amanita</taxon>
    </lineage>
</organism>
<dbReference type="Pfam" id="PF00400">
    <property type="entry name" value="WD40"/>
    <property type="match status" value="2"/>
</dbReference>
<keyword evidence="5" id="KW-1185">Reference proteome</keyword>
<evidence type="ECO:0000256" key="1">
    <source>
        <dbReference type="ARBA" id="ARBA00022574"/>
    </source>
</evidence>
<sequence>MAFSSDNILAITTKSDIKLYNVKTHSFISTLLFRGDSIAFSPDCTRIAVGTFFGDLRLLDIRDIDASGPPSTAGVTALALSRDCSRLACGFKDGTVELWGTGPTKRRIDTLALRSKMEAIFFRIFRQSRHVKSVLTLGFDPDGGLFASGSYDGTIKLWNGGDGALRGTLKAPSSVLAVGLSNSVLVAAGDGDVTLWSLDTLSPFYTFEERGSKVSIAENSAFIAVSYGLYESRVVLLDVVNRTTIATFDVPSFIHSMAFLPDNSKLMVQSFDGDFRSFNFINKRIIRGPTLENLIQLPNIPRWHGVPIWHCRDNLHRYFAALFSQHASPVPVLWIPSEIRVTAWTQGSCMIALRCEDGRVIIARLTTSHVS</sequence>
<dbReference type="InParanoid" id="A0A0C2S2V2"/>
<gene>
    <name evidence="4" type="ORF">M378DRAFT_16604</name>
</gene>
<dbReference type="PANTHER" id="PTHR44019">
    <property type="entry name" value="WD REPEAT-CONTAINING PROTEIN 55"/>
    <property type="match status" value="1"/>
</dbReference>
<dbReference type="Gene3D" id="2.130.10.10">
    <property type="entry name" value="YVTN repeat-like/Quinoprotein amine dehydrogenase"/>
    <property type="match status" value="2"/>
</dbReference>
<evidence type="ECO:0000256" key="3">
    <source>
        <dbReference type="PROSITE-ProRule" id="PRU00221"/>
    </source>
</evidence>
<name>A0A0C2S2V2_AMAMK</name>
<feature type="repeat" description="WD" evidence="3">
    <location>
        <begin position="127"/>
        <end position="159"/>
    </location>
</feature>
<keyword evidence="2" id="KW-0677">Repeat</keyword>
<dbReference type="SUPFAM" id="SSF50978">
    <property type="entry name" value="WD40 repeat-like"/>
    <property type="match status" value="1"/>
</dbReference>
<dbReference type="Proteomes" id="UP000054549">
    <property type="component" value="Unassembled WGS sequence"/>
</dbReference>
<keyword evidence="1 3" id="KW-0853">WD repeat</keyword>
<dbReference type="PROSITE" id="PS50082">
    <property type="entry name" value="WD_REPEATS_2"/>
    <property type="match status" value="1"/>
</dbReference>
<accession>A0A0C2S2V2</accession>
<dbReference type="InterPro" id="IPR036322">
    <property type="entry name" value="WD40_repeat_dom_sf"/>
</dbReference>
<dbReference type="InterPro" id="IPR015943">
    <property type="entry name" value="WD40/YVTN_repeat-like_dom_sf"/>
</dbReference>
<dbReference type="PROSITE" id="PS50294">
    <property type="entry name" value="WD_REPEATS_REGION"/>
    <property type="match status" value="1"/>
</dbReference>
<protein>
    <submittedName>
        <fullName evidence="4">Uncharacterized protein</fullName>
    </submittedName>
</protein>
<dbReference type="InterPro" id="IPR001680">
    <property type="entry name" value="WD40_rpt"/>
</dbReference>
<dbReference type="SMART" id="SM00320">
    <property type="entry name" value="WD40"/>
    <property type="match status" value="5"/>
</dbReference>
<evidence type="ECO:0000313" key="5">
    <source>
        <dbReference type="Proteomes" id="UP000054549"/>
    </source>
</evidence>
<reference evidence="4 5" key="1">
    <citation type="submission" date="2014-04" db="EMBL/GenBank/DDBJ databases">
        <title>Evolutionary Origins and Diversification of the Mycorrhizal Mutualists.</title>
        <authorList>
            <consortium name="DOE Joint Genome Institute"/>
            <consortium name="Mycorrhizal Genomics Consortium"/>
            <person name="Kohler A."/>
            <person name="Kuo A."/>
            <person name="Nagy L.G."/>
            <person name="Floudas D."/>
            <person name="Copeland A."/>
            <person name="Barry K.W."/>
            <person name="Cichocki N."/>
            <person name="Veneault-Fourrey C."/>
            <person name="LaButti K."/>
            <person name="Lindquist E.A."/>
            <person name="Lipzen A."/>
            <person name="Lundell T."/>
            <person name="Morin E."/>
            <person name="Murat C."/>
            <person name="Riley R."/>
            <person name="Ohm R."/>
            <person name="Sun H."/>
            <person name="Tunlid A."/>
            <person name="Henrissat B."/>
            <person name="Grigoriev I.V."/>
            <person name="Hibbett D.S."/>
            <person name="Martin F."/>
        </authorList>
    </citation>
    <scope>NUCLEOTIDE SEQUENCE [LARGE SCALE GENOMIC DNA]</scope>
    <source>
        <strain evidence="4 5">Koide BX008</strain>
    </source>
</reference>
<dbReference type="PANTHER" id="PTHR44019:SF8">
    <property type="entry name" value="POC1 CENTRIOLAR PROTEIN HOMOLOG"/>
    <property type="match status" value="1"/>
</dbReference>
<dbReference type="AlphaFoldDB" id="A0A0C2S2V2"/>